<evidence type="ECO:0000313" key="2">
    <source>
        <dbReference type="EMBL" id="MBB5190205.1"/>
    </source>
</evidence>
<feature type="transmembrane region" description="Helical" evidence="1">
    <location>
        <begin position="107"/>
        <end position="124"/>
    </location>
</feature>
<dbReference type="Pfam" id="PF04246">
    <property type="entry name" value="RseC_MucC"/>
    <property type="match status" value="1"/>
</dbReference>
<feature type="transmembrane region" description="Helical" evidence="1">
    <location>
        <begin position="74"/>
        <end position="95"/>
    </location>
</feature>
<proteinExistence type="predicted"/>
<name>A0A840RA21_9NEIS</name>
<dbReference type="PANTHER" id="PTHR35867">
    <property type="entry name" value="PROTEIN RSEC"/>
    <property type="match status" value="1"/>
</dbReference>
<accession>A0A840RA21</accession>
<comment type="caution">
    <text evidence="2">The sequence shown here is derived from an EMBL/GenBank/DDBJ whole genome shotgun (WGS) entry which is preliminary data.</text>
</comment>
<dbReference type="RefSeq" id="WP_184098074.1">
    <property type="nucleotide sequence ID" value="NZ_JACHHN010000002.1"/>
</dbReference>
<dbReference type="InterPro" id="IPR007359">
    <property type="entry name" value="SigmaE_reg_RseC_MucC"/>
</dbReference>
<keyword evidence="1" id="KW-0812">Transmembrane</keyword>
<sequence>MIESEAQVVSREGEHVWVRIRPHAPCGNCDPETGCKSVAITRMFGNAKEAFRVRNTVDAQPGDFVRIGVADGMLLRTAFAAYGVPLIALMAGAVIGRSVAPFGLPDLGAVIGAAVGFVAGFMILRGRRHLATQAEPATLERLQPGAQPIKFCDRNTPSPDSAH</sequence>
<dbReference type="PANTHER" id="PTHR35867:SF1">
    <property type="entry name" value="PROTEIN RSEC"/>
    <property type="match status" value="1"/>
</dbReference>
<reference evidence="2 3" key="1">
    <citation type="submission" date="2020-08" db="EMBL/GenBank/DDBJ databases">
        <title>Genomic Encyclopedia of Type Strains, Phase IV (KMG-IV): sequencing the most valuable type-strain genomes for metagenomic binning, comparative biology and taxonomic classification.</title>
        <authorList>
            <person name="Goeker M."/>
        </authorList>
    </citation>
    <scope>NUCLEOTIDE SEQUENCE [LARGE SCALE GENOMIC DNA]</scope>
    <source>
        <strain evidence="2 3">DSM 18233</strain>
    </source>
</reference>
<evidence type="ECO:0000313" key="3">
    <source>
        <dbReference type="Proteomes" id="UP000543030"/>
    </source>
</evidence>
<dbReference type="AlphaFoldDB" id="A0A840RA21"/>
<keyword evidence="1" id="KW-1133">Transmembrane helix</keyword>
<dbReference type="PIRSF" id="PIRSF004923">
    <property type="entry name" value="RseC"/>
    <property type="match status" value="1"/>
</dbReference>
<dbReference type="EMBL" id="JACHHN010000002">
    <property type="protein sequence ID" value="MBB5190205.1"/>
    <property type="molecule type" value="Genomic_DNA"/>
</dbReference>
<keyword evidence="1" id="KW-0472">Membrane</keyword>
<gene>
    <name evidence="2" type="ORF">HNQ50_000927</name>
</gene>
<keyword evidence="3" id="KW-1185">Reference proteome</keyword>
<organism evidence="2 3">
    <name type="scientific">Silvimonas terrae</name>
    <dbReference type="NCBI Taxonomy" id="300266"/>
    <lineage>
        <taxon>Bacteria</taxon>
        <taxon>Pseudomonadati</taxon>
        <taxon>Pseudomonadota</taxon>
        <taxon>Betaproteobacteria</taxon>
        <taxon>Neisseriales</taxon>
        <taxon>Chitinibacteraceae</taxon>
        <taxon>Silvimonas</taxon>
    </lineage>
</organism>
<dbReference type="Proteomes" id="UP000543030">
    <property type="component" value="Unassembled WGS sequence"/>
</dbReference>
<protein>
    <submittedName>
        <fullName evidence="2">Sigma-E factor negative regulatory protein RseC</fullName>
    </submittedName>
</protein>
<dbReference type="InterPro" id="IPR026268">
    <property type="entry name" value="RseC"/>
</dbReference>
<evidence type="ECO:0000256" key="1">
    <source>
        <dbReference type="SAM" id="Phobius"/>
    </source>
</evidence>